<feature type="transmembrane region" description="Helical" evidence="1">
    <location>
        <begin position="268"/>
        <end position="286"/>
    </location>
</feature>
<dbReference type="InterPro" id="IPR037185">
    <property type="entry name" value="EmrE-like"/>
</dbReference>
<evidence type="ECO:0000259" key="2">
    <source>
        <dbReference type="Pfam" id="PF00892"/>
    </source>
</evidence>
<feature type="domain" description="EamA" evidence="2">
    <location>
        <begin position="151"/>
        <end position="283"/>
    </location>
</feature>
<dbReference type="Pfam" id="PF00892">
    <property type="entry name" value="EamA"/>
    <property type="match status" value="2"/>
</dbReference>
<gene>
    <name evidence="3" type="ORF">ENU09_01840</name>
</gene>
<protein>
    <submittedName>
        <fullName evidence="3">DMT family transporter</fullName>
    </submittedName>
</protein>
<dbReference type="InterPro" id="IPR000620">
    <property type="entry name" value="EamA_dom"/>
</dbReference>
<feature type="transmembrane region" description="Helical" evidence="1">
    <location>
        <begin position="238"/>
        <end position="256"/>
    </location>
</feature>
<dbReference type="EMBL" id="DTBE01000053">
    <property type="protein sequence ID" value="HGQ59452.1"/>
    <property type="molecule type" value="Genomic_DNA"/>
</dbReference>
<dbReference type="PANTHER" id="PTHR22911:SF137">
    <property type="entry name" value="SOLUTE CARRIER FAMILY 35 MEMBER G2-RELATED"/>
    <property type="match status" value="1"/>
</dbReference>
<proteinExistence type="predicted"/>
<keyword evidence="1" id="KW-0812">Transmembrane</keyword>
<feature type="transmembrane region" description="Helical" evidence="1">
    <location>
        <begin position="183"/>
        <end position="200"/>
    </location>
</feature>
<dbReference type="PANTHER" id="PTHR22911">
    <property type="entry name" value="ACYL-MALONYL CONDENSING ENZYME-RELATED"/>
    <property type="match status" value="1"/>
</dbReference>
<feature type="transmembrane region" description="Helical" evidence="1">
    <location>
        <begin position="37"/>
        <end position="55"/>
    </location>
</feature>
<keyword evidence="1" id="KW-0472">Membrane</keyword>
<evidence type="ECO:0000313" key="3">
    <source>
        <dbReference type="EMBL" id="HGQ59452.1"/>
    </source>
</evidence>
<feature type="transmembrane region" description="Helical" evidence="1">
    <location>
        <begin position="95"/>
        <end position="115"/>
    </location>
</feature>
<dbReference type="GO" id="GO:0016020">
    <property type="term" value="C:membrane"/>
    <property type="evidence" value="ECO:0007669"/>
    <property type="project" value="InterPro"/>
</dbReference>
<dbReference type="AlphaFoldDB" id="A0A7J3KFS9"/>
<comment type="caution">
    <text evidence="3">The sequence shown here is derived from an EMBL/GenBank/DDBJ whole genome shotgun (WGS) entry which is preliminary data.</text>
</comment>
<reference evidence="3" key="1">
    <citation type="journal article" date="2020" name="mSystems">
        <title>Genome- and Community-Level Interaction Insights into Carbon Utilization and Element Cycling Functions of Hydrothermarchaeota in Hydrothermal Sediment.</title>
        <authorList>
            <person name="Zhou Z."/>
            <person name="Liu Y."/>
            <person name="Xu W."/>
            <person name="Pan J."/>
            <person name="Luo Z.H."/>
            <person name="Li M."/>
        </authorList>
    </citation>
    <scope>NUCLEOTIDE SEQUENCE [LARGE SCALE GENOMIC DNA]</scope>
    <source>
        <strain evidence="3">SpSt-638</strain>
    </source>
</reference>
<keyword evidence="1" id="KW-1133">Transmembrane helix</keyword>
<feature type="transmembrane region" description="Helical" evidence="1">
    <location>
        <begin position="212"/>
        <end position="232"/>
    </location>
</feature>
<name>A0A7J3KFS9_STAMA</name>
<accession>A0A7J3KFS9</accession>
<feature type="transmembrane region" description="Helical" evidence="1">
    <location>
        <begin position="67"/>
        <end position="88"/>
    </location>
</feature>
<feature type="transmembrane region" description="Helical" evidence="1">
    <location>
        <begin position="152"/>
        <end position="177"/>
    </location>
</feature>
<evidence type="ECO:0000256" key="1">
    <source>
        <dbReference type="SAM" id="Phobius"/>
    </source>
</evidence>
<feature type="transmembrane region" description="Helical" evidence="1">
    <location>
        <begin position="121"/>
        <end position="140"/>
    </location>
</feature>
<feature type="domain" description="EamA" evidence="2">
    <location>
        <begin position="6"/>
        <end position="138"/>
    </location>
</feature>
<organism evidence="3">
    <name type="scientific">Staphylothermus marinus</name>
    <dbReference type="NCBI Taxonomy" id="2280"/>
    <lineage>
        <taxon>Archaea</taxon>
        <taxon>Thermoproteota</taxon>
        <taxon>Thermoprotei</taxon>
        <taxon>Desulfurococcales</taxon>
        <taxon>Desulfurococcaceae</taxon>
        <taxon>Staphylothermus</taxon>
    </lineage>
</organism>
<dbReference type="SUPFAM" id="SSF103481">
    <property type="entry name" value="Multidrug resistance efflux transporter EmrE"/>
    <property type="match status" value="2"/>
</dbReference>
<sequence length="288" mass="30869">MAMLDSGLLAITGASFVWSLNPTIISRFAKKEDPFMLATLRIVFGIASLTPLIFLKGLKASLNSFSTTLLMIVSAILGPGLGDLLYVWSIQLIGGSLAVVIGYTYIFVSQSIAIIMLGEEFSFTLLIGSALAFAGIIYAVKPRLERDLNVSGVVFGFLSAIAWGSATVLIKILQQYFDPLSLTYLRLLAIAPLFPVLTLVRGVNFKHINRGLLIAASYTGAVGWGVGMVLYVYSIFRIGVAISVLVTALVPVLAQINVKLFAKEKVGTNNVIGALMVASAIALQAFKW</sequence>